<accession>A0A8H4VU77</accession>
<comment type="caution">
    <text evidence="2">The sequence shown here is derived from an EMBL/GenBank/DDBJ whole genome shotgun (WGS) entry which is preliminary data.</text>
</comment>
<feature type="region of interest" description="Disordered" evidence="1">
    <location>
        <begin position="103"/>
        <end position="150"/>
    </location>
</feature>
<name>A0A8H4VU77_9HELO</name>
<reference evidence="2 3" key="1">
    <citation type="submission" date="2020-03" db="EMBL/GenBank/DDBJ databases">
        <title>Draft Genome Sequence of Cudoniella acicularis.</title>
        <authorList>
            <person name="Buettner E."/>
            <person name="Kellner H."/>
        </authorList>
    </citation>
    <scope>NUCLEOTIDE SEQUENCE [LARGE SCALE GENOMIC DNA]</scope>
    <source>
        <strain evidence="2 3">DSM 108380</strain>
    </source>
</reference>
<evidence type="ECO:0000313" key="3">
    <source>
        <dbReference type="Proteomes" id="UP000566819"/>
    </source>
</evidence>
<evidence type="ECO:0000256" key="1">
    <source>
        <dbReference type="SAM" id="MobiDB-lite"/>
    </source>
</evidence>
<gene>
    <name evidence="2" type="ORF">G7Y89_g14693</name>
</gene>
<dbReference type="Proteomes" id="UP000566819">
    <property type="component" value="Unassembled WGS sequence"/>
</dbReference>
<proteinExistence type="predicted"/>
<dbReference type="AlphaFoldDB" id="A0A8H4VU77"/>
<keyword evidence="3" id="KW-1185">Reference proteome</keyword>
<dbReference type="EMBL" id="JAAMPI010002012">
    <property type="protein sequence ID" value="KAF4620129.1"/>
    <property type="molecule type" value="Genomic_DNA"/>
</dbReference>
<protein>
    <submittedName>
        <fullName evidence="2">Uncharacterized protein</fullName>
    </submittedName>
</protein>
<sequence>MFQCGLRREKIMSEIDWWQSDFTPETVPKGRWGTNAQSLIQLKANNDEESVQDHIKSEPRDLEGFVEENHHVTHVNIKIEQVERETFSSFGRNDKAISRNLTAEFREVSSPHKRKFQGATVEDPTMAPDSSLGSHKKSKSSKGTKPTQAR</sequence>
<evidence type="ECO:0000313" key="2">
    <source>
        <dbReference type="EMBL" id="KAF4620129.1"/>
    </source>
</evidence>
<organism evidence="2 3">
    <name type="scientific">Cudoniella acicularis</name>
    <dbReference type="NCBI Taxonomy" id="354080"/>
    <lineage>
        <taxon>Eukaryota</taxon>
        <taxon>Fungi</taxon>
        <taxon>Dikarya</taxon>
        <taxon>Ascomycota</taxon>
        <taxon>Pezizomycotina</taxon>
        <taxon>Leotiomycetes</taxon>
        <taxon>Helotiales</taxon>
        <taxon>Tricladiaceae</taxon>
        <taxon>Cudoniella</taxon>
    </lineage>
</organism>